<evidence type="ECO:0000256" key="1">
    <source>
        <dbReference type="ARBA" id="ARBA00010986"/>
    </source>
</evidence>
<dbReference type="Pfam" id="PF20629">
    <property type="entry name" value="GD_AH_C"/>
    <property type="match status" value="1"/>
</dbReference>
<feature type="domain" description="D-galactarate/Altronate dehydratase second" evidence="3">
    <location>
        <begin position="5"/>
        <end position="133"/>
    </location>
</feature>
<accession>I0GVV5</accession>
<dbReference type="InterPro" id="IPR048332">
    <property type="entry name" value="GD_AH_C"/>
</dbReference>
<name>I0GVV5_SELRL</name>
<geneLocation type="plasmid" evidence="5 6">
    <name>pSRC1</name>
</geneLocation>
<dbReference type="GO" id="GO:0019698">
    <property type="term" value="P:D-galacturonate catabolic process"/>
    <property type="evidence" value="ECO:0007669"/>
    <property type="project" value="TreeGrafter"/>
</dbReference>
<dbReference type="HOGENOM" id="CLU_029189_1_0_9"/>
<dbReference type="AlphaFoldDB" id="I0GVV5"/>
<reference evidence="5 6" key="1">
    <citation type="submission" date="2011-10" db="EMBL/GenBank/DDBJ databases">
        <title>Whole genome sequence of Selenomonas ruminantium subsp. lactilytica TAM6421.</title>
        <authorList>
            <person name="Oguchi A."/>
            <person name="Ankai A."/>
            <person name="Kaneko J."/>
            <person name="Yamada-Narita S."/>
            <person name="Fukui S."/>
            <person name="Takahashi M."/>
            <person name="Onodera T."/>
            <person name="Kojima S."/>
            <person name="Fushimi T."/>
            <person name="Abe N."/>
            <person name="Kamio Y."/>
            <person name="Yamazaki S."/>
            <person name="Fujita N."/>
        </authorList>
    </citation>
    <scope>NUCLEOTIDE SEQUENCE [LARGE SCALE GENOMIC DNA]</scope>
    <source>
        <strain evidence="6">NBRC 103574 / TAM6421</strain>
        <plasmid evidence="5 6">pSRC1</plasmid>
    </source>
</reference>
<proteinExistence type="inferred from homology"/>
<keyword evidence="2" id="KW-0456">Lyase</keyword>
<dbReference type="GO" id="GO:0016829">
    <property type="term" value="F:lyase activity"/>
    <property type="evidence" value="ECO:0007669"/>
    <property type="project" value="UniProtKB-KW"/>
</dbReference>
<dbReference type="InterPro" id="IPR007392">
    <property type="entry name" value="GD_AH_second"/>
</dbReference>
<gene>
    <name evidence="5" type="ordered locus">SELR_pSRC100850</name>
</gene>
<organism evidence="5 6">
    <name type="scientific">Selenomonas ruminantium subsp. lactilytica (strain NBRC 103574 / TAM6421)</name>
    <dbReference type="NCBI Taxonomy" id="927704"/>
    <lineage>
        <taxon>Bacteria</taxon>
        <taxon>Bacillati</taxon>
        <taxon>Bacillota</taxon>
        <taxon>Negativicutes</taxon>
        <taxon>Selenomonadales</taxon>
        <taxon>Selenomonadaceae</taxon>
        <taxon>Selenomonas</taxon>
    </lineage>
</organism>
<dbReference type="KEGG" id="sri:SELR_pSRC100850"/>
<evidence type="ECO:0000313" key="5">
    <source>
        <dbReference type="EMBL" id="BAL84892.1"/>
    </source>
</evidence>
<keyword evidence="5" id="KW-0614">Plasmid</keyword>
<feature type="domain" description="D-galactarate/Altronate dehydratase C-terminal" evidence="4">
    <location>
        <begin position="143"/>
        <end position="379"/>
    </location>
</feature>
<evidence type="ECO:0000259" key="4">
    <source>
        <dbReference type="Pfam" id="PF20629"/>
    </source>
</evidence>
<dbReference type="EMBL" id="AP012299">
    <property type="protein sequence ID" value="BAL84892.1"/>
    <property type="molecule type" value="Genomic_DNA"/>
</dbReference>
<dbReference type="PANTHER" id="PTHR30536:SF5">
    <property type="entry name" value="ALTRONATE DEHYDRATASE"/>
    <property type="match status" value="1"/>
</dbReference>
<dbReference type="OrthoDB" id="9804574at2"/>
<evidence type="ECO:0000259" key="3">
    <source>
        <dbReference type="Pfam" id="PF04295"/>
    </source>
</evidence>
<dbReference type="PATRIC" id="fig|927704.6.peg.3005"/>
<evidence type="ECO:0000313" key="6">
    <source>
        <dbReference type="Proteomes" id="UP000007887"/>
    </source>
</evidence>
<comment type="similarity">
    <text evidence="1">Belongs to the UxaA family.</text>
</comment>
<dbReference type="Pfam" id="PF04295">
    <property type="entry name" value="GD_AH_second"/>
    <property type="match status" value="1"/>
</dbReference>
<evidence type="ECO:0000256" key="2">
    <source>
        <dbReference type="ARBA" id="ARBA00023239"/>
    </source>
</evidence>
<dbReference type="PANTHER" id="PTHR30536">
    <property type="entry name" value="ALTRONATE/GALACTARATE DEHYDRATASE"/>
    <property type="match status" value="1"/>
</dbReference>
<sequence length="386" mass="41056">MEFYGYRRKEGRPGIRNHILILPACACGSESCRIVASQVRGAVNIVFNTGCSDVAANTEMSQKVLTGFALNPNVYGVVIIGLGCETVPHAKLREKIQARCSKPVVSFGIQEEGGTLKTIVKAVRAAREMAAEAGLQQKEKFPISELLLGIECGGSDATSGIASNPAVGNLSDRLVDLGASAMMSESIEWIGGEHVLARRGATPEIHDQIIRVCEDYEKHLLAAGQDCRAGQPTPGNKAGGLSTIDEKSLGCIRKGGTRPIVEVLEQAQPPTKRGAIVMDTAGYDISSVTSMAAAGCQIIIFTTGRGTPTGNAIVPVLKVTANEHTYSWMEDNMDVDLSGIIRGEQTIEESGGMLLEKLHEIANGKLTKAEAYGFSDIAVDHVCRFV</sequence>
<dbReference type="InterPro" id="IPR052172">
    <property type="entry name" value="UxaA_altronate/galactarate_dh"/>
</dbReference>
<dbReference type="Proteomes" id="UP000007887">
    <property type="component" value="Plasmid pSRC1"/>
</dbReference>
<protein>
    <submittedName>
        <fullName evidence="5">Putative dehydratase</fullName>
    </submittedName>
</protein>
<dbReference type="RefSeq" id="WP_014431103.1">
    <property type="nucleotide sequence ID" value="NC_017078.1"/>
</dbReference>